<dbReference type="Proteomes" id="UP000008827">
    <property type="component" value="Chromosome 4"/>
</dbReference>
<reference evidence="1 2" key="1">
    <citation type="journal article" date="2010" name="Nature">
        <title>Genome sequence of the palaeopolyploid soybean.</title>
        <authorList>
            <person name="Schmutz J."/>
            <person name="Cannon S.B."/>
            <person name="Schlueter J."/>
            <person name="Ma J."/>
            <person name="Mitros T."/>
            <person name="Nelson W."/>
            <person name="Hyten D.L."/>
            <person name="Song Q."/>
            <person name="Thelen J.J."/>
            <person name="Cheng J."/>
            <person name="Xu D."/>
            <person name="Hellsten U."/>
            <person name="May G.D."/>
            <person name="Yu Y."/>
            <person name="Sakurai T."/>
            <person name="Umezawa T."/>
            <person name="Bhattacharyya M.K."/>
            <person name="Sandhu D."/>
            <person name="Valliyodan B."/>
            <person name="Lindquist E."/>
            <person name="Peto M."/>
            <person name="Grant D."/>
            <person name="Shu S."/>
            <person name="Goodstein D."/>
            <person name="Barry K."/>
            <person name="Futrell-Griggs M."/>
            <person name="Abernathy B."/>
            <person name="Du J."/>
            <person name="Tian Z."/>
            <person name="Zhu L."/>
            <person name="Gill N."/>
            <person name="Joshi T."/>
            <person name="Libault M."/>
            <person name="Sethuraman A."/>
            <person name="Zhang X.-C."/>
            <person name="Shinozaki K."/>
            <person name="Nguyen H.T."/>
            <person name="Wing R.A."/>
            <person name="Cregan P."/>
            <person name="Specht J."/>
            <person name="Grimwood J."/>
            <person name="Rokhsar D."/>
            <person name="Stacey G."/>
            <person name="Shoemaker R.C."/>
            <person name="Jackson S.A."/>
        </authorList>
    </citation>
    <scope>NUCLEOTIDE SEQUENCE</scope>
    <source>
        <strain evidence="2">cv. Williams 82</strain>
        <tissue evidence="1">Callus</tissue>
    </source>
</reference>
<reference evidence="2" key="2">
    <citation type="submission" date="2018-02" db="UniProtKB">
        <authorList>
            <consortium name="EnsemblPlants"/>
        </authorList>
    </citation>
    <scope>IDENTIFICATION</scope>
    <source>
        <strain evidence="2">Williams 82</strain>
    </source>
</reference>
<reference evidence="1" key="3">
    <citation type="submission" date="2018-07" db="EMBL/GenBank/DDBJ databases">
        <title>WGS assembly of Glycine max.</title>
        <authorList>
            <person name="Schmutz J."/>
            <person name="Cannon S."/>
            <person name="Schlueter J."/>
            <person name="Ma J."/>
            <person name="Mitros T."/>
            <person name="Nelson W."/>
            <person name="Hyten D."/>
            <person name="Song Q."/>
            <person name="Thelen J."/>
            <person name="Cheng J."/>
            <person name="Xu D."/>
            <person name="Hellsten U."/>
            <person name="May G."/>
            <person name="Yu Y."/>
            <person name="Sakurai T."/>
            <person name="Umezawa T."/>
            <person name="Bhattacharyya M."/>
            <person name="Sandhu D."/>
            <person name="Valliyodan B."/>
            <person name="Lindquist E."/>
            <person name="Peto M."/>
            <person name="Grant D."/>
            <person name="Shu S."/>
            <person name="Goodstein D."/>
            <person name="Barry K."/>
            <person name="Futrell-Griggs M."/>
            <person name="Abernathy B."/>
            <person name="Du J."/>
            <person name="Tian Z."/>
            <person name="Zhu L."/>
            <person name="Gill N."/>
            <person name="Joshi T."/>
            <person name="Libault M."/>
            <person name="Sethuraman A."/>
            <person name="Zhang X."/>
            <person name="Shinozaki K."/>
            <person name="Nguyen H."/>
            <person name="Wing R."/>
            <person name="Cregan P."/>
            <person name="Specht J."/>
            <person name="Grimwood J."/>
            <person name="Rokhsar D."/>
            <person name="Stacey G."/>
            <person name="Shoemaker R."/>
            <person name="Jackson S."/>
        </authorList>
    </citation>
    <scope>NUCLEOTIDE SEQUENCE</scope>
    <source>
        <tissue evidence="1">Callus</tissue>
    </source>
</reference>
<dbReference type="AlphaFoldDB" id="A0A0R0KDW4"/>
<gene>
    <name evidence="1" type="ORF">GLYMA_04G171100</name>
</gene>
<dbReference type="EnsemblPlants" id="KRH63362">
    <property type="protein sequence ID" value="KRH63362"/>
    <property type="gene ID" value="GLYMA_04G171100"/>
</dbReference>
<accession>A0A0R0KDW4</accession>
<evidence type="ECO:0000313" key="2">
    <source>
        <dbReference type="EnsemblPlants" id="KRH63362"/>
    </source>
</evidence>
<evidence type="ECO:0000313" key="1">
    <source>
        <dbReference type="EMBL" id="KRH63362.1"/>
    </source>
</evidence>
<dbReference type="Gramene" id="KRH63362">
    <property type="protein sequence ID" value="KRH63362"/>
    <property type="gene ID" value="GLYMA_04G171100"/>
</dbReference>
<evidence type="ECO:0000313" key="3">
    <source>
        <dbReference type="Proteomes" id="UP000008827"/>
    </source>
</evidence>
<proteinExistence type="predicted"/>
<dbReference type="PaxDb" id="3847-GLYMA04G33861.1"/>
<dbReference type="EMBL" id="CM000837">
    <property type="protein sequence ID" value="KRH63362.1"/>
    <property type="molecule type" value="Genomic_DNA"/>
</dbReference>
<dbReference type="InParanoid" id="A0A0R0KDW4"/>
<sequence length="91" mass="10733">MQFTFNCLSLAGKLTNHEIPEKLVEDVKKKSREFHDFSVEEKEFSDKVPFTPIRSFKKCQIWVSNRSGNTWTLVSNWDFLLYLRQANQSST</sequence>
<dbReference type="SMR" id="A0A0R0KDW4"/>
<name>A0A0R0KDW4_SOYBN</name>
<protein>
    <submittedName>
        <fullName evidence="1 2">Uncharacterized protein</fullName>
    </submittedName>
</protein>
<organism evidence="1">
    <name type="scientific">Glycine max</name>
    <name type="common">Soybean</name>
    <name type="synonym">Glycine hispida</name>
    <dbReference type="NCBI Taxonomy" id="3847"/>
    <lineage>
        <taxon>Eukaryota</taxon>
        <taxon>Viridiplantae</taxon>
        <taxon>Streptophyta</taxon>
        <taxon>Embryophyta</taxon>
        <taxon>Tracheophyta</taxon>
        <taxon>Spermatophyta</taxon>
        <taxon>Magnoliopsida</taxon>
        <taxon>eudicotyledons</taxon>
        <taxon>Gunneridae</taxon>
        <taxon>Pentapetalae</taxon>
        <taxon>rosids</taxon>
        <taxon>fabids</taxon>
        <taxon>Fabales</taxon>
        <taxon>Fabaceae</taxon>
        <taxon>Papilionoideae</taxon>
        <taxon>50 kb inversion clade</taxon>
        <taxon>NPAAA clade</taxon>
        <taxon>indigoferoid/millettioid clade</taxon>
        <taxon>Phaseoleae</taxon>
        <taxon>Glycine</taxon>
        <taxon>Glycine subgen. Soja</taxon>
    </lineage>
</organism>
<keyword evidence="3" id="KW-1185">Reference proteome</keyword>